<reference evidence="2" key="1">
    <citation type="journal article" date="2021" name="Sci. Rep.">
        <title>Diploid genomic architecture of Nitzschia inconspicua, an elite biomass production diatom.</title>
        <authorList>
            <person name="Oliver A."/>
            <person name="Podell S."/>
            <person name="Pinowska A."/>
            <person name="Traller J.C."/>
            <person name="Smith S.R."/>
            <person name="McClure R."/>
            <person name="Beliaev A."/>
            <person name="Bohutskyi P."/>
            <person name="Hill E.A."/>
            <person name="Rabines A."/>
            <person name="Zheng H."/>
            <person name="Allen L.Z."/>
            <person name="Kuo A."/>
            <person name="Grigoriev I.V."/>
            <person name="Allen A.E."/>
            <person name="Hazlebeck D."/>
            <person name="Allen E.E."/>
        </authorList>
    </citation>
    <scope>NUCLEOTIDE SEQUENCE</scope>
    <source>
        <strain evidence="2">Hildebrandi</strain>
    </source>
</reference>
<dbReference type="GO" id="GO:0019005">
    <property type="term" value="C:SCF ubiquitin ligase complex"/>
    <property type="evidence" value="ECO:0007669"/>
    <property type="project" value="TreeGrafter"/>
</dbReference>
<dbReference type="OrthoDB" id="550575at2759"/>
<organism evidence="2 3">
    <name type="scientific">Nitzschia inconspicua</name>
    <dbReference type="NCBI Taxonomy" id="303405"/>
    <lineage>
        <taxon>Eukaryota</taxon>
        <taxon>Sar</taxon>
        <taxon>Stramenopiles</taxon>
        <taxon>Ochrophyta</taxon>
        <taxon>Bacillariophyta</taxon>
        <taxon>Bacillariophyceae</taxon>
        <taxon>Bacillariophycidae</taxon>
        <taxon>Bacillariales</taxon>
        <taxon>Bacillariaceae</taxon>
        <taxon>Nitzschia</taxon>
    </lineage>
</organism>
<dbReference type="InterPro" id="IPR006553">
    <property type="entry name" value="Leu-rich_rpt_Cys-con_subtyp"/>
</dbReference>
<evidence type="ECO:0000313" key="3">
    <source>
        <dbReference type="Proteomes" id="UP000693970"/>
    </source>
</evidence>
<feature type="domain" description="F-box/LRR-repeat protein 15/At3g58940/PEG3-like LRR" evidence="1">
    <location>
        <begin position="285"/>
        <end position="381"/>
    </location>
</feature>
<evidence type="ECO:0000313" key="2">
    <source>
        <dbReference type="EMBL" id="KAG7348015.1"/>
    </source>
</evidence>
<dbReference type="Pfam" id="PF24758">
    <property type="entry name" value="LRR_At5g56370"/>
    <property type="match status" value="1"/>
</dbReference>
<comment type="caution">
    <text evidence="2">The sequence shown here is derived from an EMBL/GenBank/DDBJ whole genome shotgun (WGS) entry which is preliminary data.</text>
</comment>
<keyword evidence="3" id="KW-1185">Reference proteome</keyword>
<dbReference type="PANTHER" id="PTHR13318">
    <property type="entry name" value="PARTNER OF PAIRED, ISOFORM B-RELATED"/>
    <property type="match status" value="1"/>
</dbReference>
<name>A0A9K3KRP3_9STRA</name>
<evidence type="ECO:0000259" key="1">
    <source>
        <dbReference type="Pfam" id="PF24758"/>
    </source>
</evidence>
<dbReference type="Proteomes" id="UP000693970">
    <property type="component" value="Unassembled WGS sequence"/>
</dbReference>
<sequence>MAAMTVMNQTCNVKNIEVASLQHGKTLLAFSEETRAVKEVTRINATSFLETKMTDQNIIHIILSFLTLTDYNQLCRTSKVLNTAVYKSSHLFAENCVGLFRSSSTWCNKDRTKSTFPKTVEETTGFSTRNETPPVELNLLLNRFPYLKEINLHGLAPVGDDLIRILNESKSANQFTSVSLHGLALSYWCPHTLQLERVRNLTLSGNSIRVRVSNLIRNLKCLQSLTVLQCPGIRDEDIQDLAQVSHKTLRELTLSHVKIVHPTGDFPNLKKASFVGCFGLKDLSGLWTPNLTELNISFCVRLSSEQIQSLLERLPALETLTMMKCNGVKTLELASLQLRQLDTTFTHNLEVLRLSCPNLEKLETHCCSSLEEVVLYDAASLPVLNFSGSFRLRQVQVFGAHNLTYLSLRGCRNLHICHFDTPHLQCANVTGARTVALRHCKHVRTAILRSWSSSK</sequence>
<dbReference type="GO" id="GO:0031146">
    <property type="term" value="P:SCF-dependent proteasomal ubiquitin-dependent protein catabolic process"/>
    <property type="evidence" value="ECO:0007669"/>
    <property type="project" value="TreeGrafter"/>
</dbReference>
<gene>
    <name evidence="2" type="ORF">IV203_016720</name>
</gene>
<reference evidence="2" key="2">
    <citation type="submission" date="2021-04" db="EMBL/GenBank/DDBJ databases">
        <authorList>
            <person name="Podell S."/>
        </authorList>
    </citation>
    <scope>NUCLEOTIDE SEQUENCE</scope>
    <source>
        <strain evidence="2">Hildebrandi</strain>
    </source>
</reference>
<dbReference type="InterPro" id="IPR055411">
    <property type="entry name" value="LRR_FXL15/At3g58940/PEG3-like"/>
</dbReference>
<proteinExistence type="predicted"/>
<accession>A0A9K3KRP3</accession>
<dbReference type="AlphaFoldDB" id="A0A9K3KRP3"/>
<dbReference type="EMBL" id="JAGRRH010000020">
    <property type="protein sequence ID" value="KAG7348015.1"/>
    <property type="molecule type" value="Genomic_DNA"/>
</dbReference>
<protein>
    <submittedName>
        <fullName evidence="2">Leucine rich repeat LRR-containing protein</fullName>
    </submittedName>
</protein>
<dbReference type="PANTHER" id="PTHR13318:SF260">
    <property type="entry name" value="LEUCINE-RICH REPEAT CONTAINING PROTEIN"/>
    <property type="match status" value="1"/>
</dbReference>
<dbReference type="SMART" id="SM00367">
    <property type="entry name" value="LRR_CC"/>
    <property type="match status" value="4"/>
</dbReference>